<gene>
    <name evidence="1" type="ORF">EAH86_08695</name>
</gene>
<dbReference type="EMBL" id="RCZM01000003">
    <property type="protein sequence ID" value="TPG16864.1"/>
    <property type="molecule type" value="Genomic_DNA"/>
</dbReference>
<keyword evidence="2" id="KW-1185">Reference proteome</keyword>
<name>A0A502CW20_9MICO</name>
<evidence type="ECO:0000313" key="2">
    <source>
        <dbReference type="Proteomes" id="UP000317722"/>
    </source>
</evidence>
<dbReference type="Proteomes" id="UP000317722">
    <property type="component" value="Unassembled WGS sequence"/>
</dbReference>
<sequence length="104" mass="10767">MDPCGPTFTMTRFAEVSPLPTLRLEALGGAPPAGYTVRYVSLVGCTAATFTTTAETPSAGTPPRPRTWRLRGVAAPITPALAPTPSTVCPDALVSIRRAGVRGT</sequence>
<reference evidence="1 2" key="1">
    <citation type="journal article" date="2019" name="Environ. Microbiol.">
        <title>Species interactions and distinct microbial communities in high Arctic permafrost affected cryosols are associated with the CH4 and CO2 gas fluxes.</title>
        <authorList>
            <person name="Altshuler I."/>
            <person name="Hamel J."/>
            <person name="Turney S."/>
            <person name="Magnuson E."/>
            <person name="Levesque R."/>
            <person name="Greer C."/>
            <person name="Whyte L.G."/>
        </authorList>
    </citation>
    <scope>NUCLEOTIDE SEQUENCE [LARGE SCALE GENOMIC DNA]</scope>
    <source>
        <strain evidence="1 2">S9.3A</strain>
    </source>
</reference>
<comment type="caution">
    <text evidence="1">The sequence shown here is derived from an EMBL/GenBank/DDBJ whole genome shotgun (WGS) entry which is preliminary data.</text>
</comment>
<dbReference type="AlphaFoldDB" id="A0A502CW20"/>
<organism evidence="1 2">
    <name type="scientific">Pedococcus bigeumensis</name>
    <dbReference type="NCBI Taxonomy" id="433644"/>
    <lineage>
        <taxon>Bacteria</taxon>
        <taxon>Bacillati</taxon>
        <taxon>Actinomycetota</taxon>
        <taxon>Actinomycetes</taxon>
        <taxon>Micrococcales</taxon>
        <taxon>Intrasporangiaceae</taxon>
        <taxon>Pedococcus</taxon>
    </lineage>
</organism>
<protein>
    <submittedName>
        <fullName evidence="1">Uncharacterized protein</fullName>
    </submittedName>
</protein>
<evidence type="ECO:0000313" key="1">
    <source>
        <dbReference type="EMBL" id="TPG16864.1"/>
    </source>
</evidence>
<proteinExistence type="predicted"/>
<accession>A0A502CW20</accession>